<name>A0A0D2AS65_9PEZI</name>
<evidence type="ECO:0000256" key="7">
    <source>
        <dbReference type="ARBA" id="ARBA00022598"/>
    </source>
</evidence>
<dbReference type="SUPFAM" id="SSF56801">
    <property type="entry name" value="Acetyl-CoA synthetase-like"/>
    <property type="match status" value="1"/>
</dbReference>
<dbReference type="GO" id="GO:0004467">
    <property type="term" value="F:long-chain fatty acid-CoA ligase activity"/>
    <property type="evidence" value="ECO:0007669"/>
    <property type="project" value="TreeGrafter"/>
</dbReference>
<keyword evidence="13" id="KW-0445">Lipid transport</keyword>
<dbReference type="GO" id="GO:0044539">
    <property type="term" value="P:long-chain fatty acid import into cell"/>
    <property type="evidence" value="ECO:0007669"/>
    <property type="project" value="TreeGrafter"/>
</dbReference>
<evidence type="ECO:0000313" key="22">
    <source>
        <dbReference type="Proteomes" id="UP000053259"/>
    </source>
</evidence>
<evidence type="ECO:0000256" key="6">
    <source>
        <dbReference type="ARBA" id="ARBA00022475"/>
    </source>
</evidence>
<dbReference type="RefSeq" id="XP_016219382.1">
    <property type="nucleotide sequence ID" value="XM_016353125.1"/>
</dbReference>
<dbReference type="PROSITE" id="PS00455">
    <property type="entry name" value="AMP_BINDING"/>
    <property type="match status" value="1"/>
</dbReference>
<dbReference type="EMBL" id="KN847529">
    <property type="protein sequence ID" value="KIW09513.1"/>
    <property type="molecule type" value="Genomic_DNA"/>
</dbReference>
<dbReference type="GO" id="GO:0005524">
    <property type="term" value="F:ATP binding"/>
    <property type="evidence" value="ECO:0007669"/>
    <property type="project" value="UniProtKB-KW"/>
</dbReference>
<evidence type="ECO:0000313" key="21">
    <source>
        <dbReference type="EMBL" id="KIW09513.1"/>
    </source>
</evidence>
<keyword evidence="15" id="KW-0576">Peroxisome</keyword>
<keyword evidence="10" id="KW-0547">Nucleotide-binding</keyword>
<proteinExistence type="inferred from homology"/>
<dbReference type="PANTHER" id="PTHR43107">
    <property type="entry name" value="LONG-CHAIN FATTY ACID TRANSPORT PROTEIN"/>
    <property type="match status" value="1"/>
</dbReference>
<comment type="subcellular location">
    <subcellularLocation>
        <location evidence="3">Cell membrane</location>
        <topology evidence="3">Multi-pass membrane protein</topology>
    </subcellularLocation>
    <subcellularLocation>
        <location evidence="1">Lipid droplet</location>
    </subcellularLocation>
    <subcellularLocation>
        <location evidence="2">Peroxisome membrane</location>
        <topology evidence="2">Multi-pass membrane protein</topology>
    </subcellularLocation>
</comment>
<evidence type="ECO:0000256" key="3">
    <source>
        <dbReference type="ARBA" id="ARBA00004651"/>
    </source>
</evidence>
<evidence type="ECO:0000256" key="13">
    <source>
        <dbReference type="ARBA" id="ARBA00023055"/>
    </source>
</evidence>
<dbReference type="GO" id="GO:0005778">
    <property type="term" value="C:peroxisomal membrane"/>
    <property type="evidence" value="ECO:0007669"/>
    <property type="project" value="UniProtKB-SubCell"/>
</dbReference>
<evidence type="ECO:0000256" key="14">
    <source>
        <dbReference type="ARBA" id="ARBA00023136"/>
    </source>
</evidence>
<evidence type="ECO:0000256" key="12">
    <source>
        <dbReference type="ARBA" id="ARBA00022989"/>
    </source>
</evidence>
<evidence type="ECO:0000256" key="19">
    <source>
        <dbReference type="ARBA" id="ARBA00078285"/>
    </source>
</evidence>
<protein>
    <recommendedName>
        <fullName evidence="18">Very long-chain fatty acid transport protein</fullName>
    </recommendedName>
    <alternativeName>
        <fullName evidence="19">Very-long-chain acyl-CoA synthetase</fullName>
    </alternativeName>
</protein>
<dbReference type="InterPro" id="IPR020845">
    <property type="entry name" value="AMP-binding_CS"/>
</dbReference>
<dbReference type="Proteomes" id="UP000053259">
    <property type="component" value="Unassembled WGS sequence"/>
</dbReference>
<comment type="function">
    <text evidence="17">Acyl-CoA synthetase required for both the import of long chain fatty acids (LCFAs) (C14-C18) and the activation very long chain fatty acids (VLCFAs) (C20-C26) by esterification of the fatty acids into metabolically active CoA-thioesters for subsequent degradation or incorporation into phospholipids. The transport and fatty acyl-CoA synthetase activities are genetically separable and are thus independent activities. Esterifies VLCFAs in the peroxisome matrix. The VLCFAs are actively transported into peroxisomes by a PXA1-PXA2 heterodimeric transporter in the peroxisomal membrane.</text>
</comment>
<dbReference type="OrthoDB" id="196650at2759"/>
<dbReference type="GeneID" id="27308362"/>
<dbReference type="AlphaFoldDB" id="A0A0D2AS65"/>
<dbReference type="GO" id="GO:0005811">
    <property type="term" value="C:lipid droplet"/>
    <property type="evidence" value="ECO:0007669"/>
    <property type="project" value="UniProtKB-SubCell"/>
</dbReference>
<keyword evidence="5" id="KW-0813">Transport</keyword>
<evidence type="ECO:0000256" key="2">
    <source>
        <dbReference type="ARBA" id="ARBA00004585"/>
    </source>
</evidence>
<dbReference type="GO" id="GO:0005324">
    <property type="term" value="F:long-chain fatty acid transmembrane transporter activity"/>
    <property type="evidence" value="ECO:0007669"/>
    <property type="project" value="TreeGrafter"/>
</dbReference>
<dbReference type="InterPro" id="IPR000873">
    <property type="entry name" value="AMP-dep_synth/lig_dom"/>
</dbReference>
<evidence type="ECO:0000256" key="9">
    <source>
        <dbReference type="ARBA" id="ARBA00022692"/>
    </source>
</evidence>
<evidence type="ECO:0000256" key="5">
    <source>
        <dbReference type="ARBA" id="ARBA00022448"/>
    </source>
</evidence>
<keyword evidence="12" id="KW-1133">Transmembrane helix</keyword>
<evidence type="ECO:0000259" key="20">
    <source>
        <dbReference type="Pfam" id="PF00501"/>
    </source>
</evidence>
<reference evidence="21 22" key="1">
    <citation type="submission" date="2015-01" db="EMBL/GenBank/DDBJ databases">
        <title>The Genome Sequence of Ochroconis gallopava CBS43764.</title>
        <authorList>
            <consortium name="The Broad Institute Genomics Platform"/>
            <person name="Cuomo C."/>
            <person name="de Hoog S."/>
            <person name="Gorbushina A."/>
            <person name="Stielow B."/>
            <person name="Teixiera M."/>
            <person name="Abouelleil A."/>
            <person name="Chapman S.B."/>
            <person name="Priest M."/>
            <person name="Young S.K."/>
            <person name="Wortman J."/>
            <person name="Nusbaum C."/>
            <person name="Birren B."/>
        </authorList>
    </citation>
    <scope>NUCLEOTIDE SEQUENCE [LARGE SCALE GENOMIC DNA]</scope>
    <source>
        <strain evidence="21 22">CBS 43764</strain>
    </source>
</reference>
<keyword evidence="9" id="KW-0812">Transmembrane</keyword>
<comment type="similarity">
    <text evidence="4">Belongs to the ATP-dependent AMP-binding enzyme family.</text>
</comment>
<evidence type="ECO:0000256" key="18">
    <source>
        <dbReference type="ARBA" id="ARBA00068795"/>
    </source>
</evidence>
<evidence type="ECO:0000256" key="4">
    <source>
        <dbReference type="ARBA" id="ARBA00006432"/>
    </source>
</evidence>
<comment type="catalytic activity">
    <reaction evidence="16">
        <text>a very long-chain fatty acid + ATP + CoA = a very long-chain fatty acyl-CoA + AMP + diphosphate</text>
        <dbReference type="Rhea" id="RHEA:54536"/>
        <dbReference type="ChEBI" id="CHEBI:30616"/>
        <dbReference type="ChEBI" id="CHEBI:33019"/>
        <dbReference type="ChEBI" id="CHEBI:57287"/>
        <dbReference type="ChEBI" id="CHEBI:58950"/>
        <dbReference type="ChEBI" id="CHEBI:138261"/>
        <dbReference type="ChEBI" id="CHEBI:456215"/>
    </reaction>
</comment>
<keyword evidence="7" id="KW-0436">Ligase</keyword>
<dbReference type="HOGENOM" id="CLU_000022_46_3_1"/>
<evidence type="ECO:0000256" key="16">
    <source>
        <dbReference type="ARBA" id="ARBA00051585"/>
    </source>
</evidence>
<dbReference type="PANTHER" id="PTHR43107:SF6">
    <property type="entry name" value="ACYL-COA SYNTHETASE FAMILY PROTEIN (CEFD1), PUTATIVE (AFU_ORTHOLOGUE AFUA_6G03630)-RELATED"/>
    <property type="match status" value="1"/>
</dbReference>
<accession>A0A0D2AS65</accession>
<dbReference type="STRING" id="253628.A0A0D2AS65"/>
<evidence type="ECO:0000256" key="10">
    <source>
        <dbReference type="ARBA" id="ARBA00022741"/>
    </source>
</evidence>
<dbReference type="InParanoid" id="A0A0D2AS65"/>
<dbReference type="InterPro" id="IPR042099">
    <property type="entry name" value="ANL_N_sf"/>
</dbReference>
<evidence type="ECO:0000256" key="17">
    <source>
        <dbReference type="ARBA" id="ARBA00060276"/>
    </source>
</evidence>
<sequence length="654" mass="73021">MPIPIIPTIAGAAAVAAYLDGKYQIRQDVRSILGQKAAERHLIDLQKKDRMCLWYAFEEKVNQMPANDECIWSREGCYTWRETYDQACRYGAFLQSQGVQPRELVATILTNTPVMAFHWVGCWSIGCAPALINYHLTGDALVHCIKVSGAKIVVVDWDPEVCQRVEEMRSIVEGELGLKIIILDEATRASINALPARRPDDKLRQGMTADYPMCLLYTSGSTGHPKAVAFGMGRGSLLGGNRIRAIGINPGPNGDRYYICMPLYHGTGGVAMVSSLMAGVTVCMGKKFSTSKFWDEIRDSNATAFVYVGETARYLLAAPPSPRDKDHKVRVMFGNGMRPEVWVRFRERFGIDTIAEFFNSTEGVFSLLNISRGPFTDACVGQHGGILRFLLRNFYVAAEIDHETGDLWRDPKTGFGKRKSLEEGGEMLVGVPNEQAFAGYWKNKDATDKKFAKDLFKKGDLWYRSGDALRRDKDGRWYFMDRLGDTYRWKSENVATADVSERLGYSPGMVEAIVYGVLVPGHDGRAGTAAISLTPETKPDAAYFKQLLKYSLEHLPRYAVPVFIRLQPGGSTAMHNQKQNKVPLKKDGIDLDAIYGKGKDFKDALAEGRDLMYWWPAGVGHMPSSGGDPDAYVPFERKDWEALKAKHKENVARL</sequence>
<dbReference type="Pfam" id="PF00501">
    <property type="entry name" value="AMP-binding"/>
    <property type="match status" value="1"/>
</dbReference>
<keyword evidence="6" id="KW-1003">Cell membrane</keyword>
<dbReference type="VEuPathDB" id="FungiDB:PV09_00389"/>
<keyword evidence="22" id="KW-1185">Reference proteome</keyword>
<evidence type="ECO:0000256" key="8">
    <source>
        <dbReference type="ARBA" id="ARBA00022677"/>
    </source>
</evidence>
<keyword evidence="11" id="KW-0067">ATP-binding</keyword>
<evidence type="ECO:0000256" key="1">
    <source>
        <dbReference type="ARBA" id="ARBA00004502"/>
    </source>
</evidence>
<evidence type="ECO:0000256" key="11">
    <source>
        <dbReference type="ARBA" id="ARBA00022840"/>
    </source>
</evidence>
<dbReference type="FunFam" id="3.40.50.12780:FF:000019">
    <property type="entry name" value="Long-chain fatty acid transporter"/>
    <property type="match status" value="1"/>
</dbReference>
<organism evidence="21 22">
    <name type="scientific">Verruconis gallopava</name>
    <dbReference type="NCBI Taxonomy" id="253628"/>
    <lineage>
        <taxon>Eukaryota</taxon>
        <taxon>Fungi</taxon>
        <taxon>Dikarya</taxon>
        <taxon>Ascomycota</taxon>
        <taxon>Pezizomycotina</taxon>
        <taxon>Dothideomycetes</taxon>
        <taxon>Pleosporomycetidae</taxon>
        <taxon>Venturiales</taxon>
        <taxon>Sympoventuriaceae</taxon>
        <taxon>Verruconis</taxon>
    </lineage>
</organism>
<keyword evidence="8" id="KW-0551">Lipid droplet</keyword>
<dbReference type="FunCoup" id="A0A0D2AS65">
    <property type="interactions" value="133"/>
</dbReference>
<gene>
    <name evidence="21" type="ORF">PV09_00389</name>
</gene>
<feature type="domain" description="AMP-dependent synthetase/ligase" evidence="20">
    <location>
        <begin position="57"/>
        <end position="372"/>
    </location>
</feature>
<keyword evidence="14" id="KW-0472">Membrane</keyword>
<dbReference type="Gene3D" id="3.40.50.12780">
    <property type="entry name" value="N-terminal domain of ligase-like"/>
    <property type="match status" value="1"/>
</dbReference>
<dbReference type="GO" id="GO:0009898">
    <property type="term" value="C:cytoplasmic side of plasma membrane"/>
    <property type="evidence" value="ECO:0007669"/>
    <property type="project" value="TreeGrafter"/>
</dbReference>
<evidence type="ECO:0000256" key="15">
    <source>
        <dbReference type="ARBA" id="ARBA00023140"/>
    </source>
</evidence>